<dbReference type="AlphaFoldDB" id="A0A0F9RVP7"/>
<organism evidence="1">
    <name type="scientific">marine sediment metagenome</name>
    <dbReference type="NCBI Taxonomy" id="412755"/>
    <lineage>
        <taxon>unclassified sequences</taxon>
        <taxon>metagenomes</taxon>
        <taxon>ecological metagenomes</taxon>
    </lineage>
</organism>
<protein>
    <submittedName>
        <fullName evidence="1">Uncharacterized protein</fullName>
    </submittedName>
</protein>
<reference evidence="1" key="1">
    <citation type="journal article" date="2015" name="Nature">
        <title>Complex archaea that bridge the gap between prokaryotes and eukaryotes.</title>
        <authorList>
            <person name="Spang A."/>
            <person name="Saw J.H."/>
            <person name="Jorgensen S.L."/>
            <person name="Zaremba-Niedzwiedzka K."/>
            <person name="Martijn J."/>
            <person name="Lind A.E."/>
            <person name="van Eijk R."/>
            <person name="Schleper C."/>
            <person name="Guy L."/>
            <person name="Ettema T.J."/>
        </authorList>
    </citation>
    <scope>NUCLEOTIDE SEQUENCE</scope>
</reference>
<comment type="caution">
    <text evidence="1">The sequence shown here is derived from an EMBL/GenBank/DDBJ whole genome shotgun (WGS) entry which is preliminary data.</text>
</comment>
<evidence type="ECO:0000313" key="1">
    <source>
        <dbReference type="EMBL" id="KKN58894.1"/>
    </source>
</evidence>
<sequence length="52" mass="6296">MTLTKDEIMKFLQEHIQGCCGHSFTIEEMEERIAWNKEYQLKIARLNKEHDE</sequence>
<name>A0A0F9RVP7_9ZZZZ</name>
<dbReference type="EMBL" id="LAZR01000746">
    <property type="protein sequence ID" value="KKN58894.1"/>
    <property type="molecule type" value="Genomic_DNA"/>
</dbReference>
<accession>A0A0F9RVP7</accession>
<proteinExistence type="predicted"/>
<gene>
    <name evidence="1" type="ORF">LCGC14_0548010</name>
</gene>